<accession>A0AAV4LMI2</accession>
<proteinExistence type="predicted"/>
<dbReference type="GeneID" id="94192524"/>
<sequence>MSDCWGLYSEFYTLKECLDYVAWLQSQNNIEKHISTTIGNALEKYIQKGHALPSNVTNLLNALVELRNVIVKDESNYGALTNKQFGEQCDGGHIYNLSISLCRIYGALLFLWFNTSESEKERGRGEWSTLSCQGDNNELCNWLTSPHTSGSGLLAGGFDKDDLNVPNGKQIANKVKNQLASNGDLQKCVDILLFLPPWLHEKTAVACVLLKQLCNEISNDGTENKLPGEYADDYEEIKIICTNLKLPFSKIIKENGDGFLSVAYNGSKDLSPYNVKEHFRECIGFLKGCLPDLIGSLEHMKEQCIDWTAENIKNATTPGPFLYGFSFTDKCKPTSEWSTTQAELRQAISQVVQSLNELNEILNPPSHAVAIGLGVVSTVLVGGSAAAAYFYPGLLSSTIHMIVG</sequence>
<organism evidence="2 3">
    <name type="scientific">Babesia caballi</name>
    <dbReference type="NCBI Taxonomy" id="5871"/>
    <lineage>
        <taxon>Eukaryota</taxon>
        <taxon>Sar</taxon>
        <taxon>Alveolata</taxon>
        <taxon>Apicomplexa</taxon>
        <taxon>Aconoidasida</taxon>
        <taxon>Piroplasmida</taxon>
        <taxon>Babesiidae</taxon>
        <taxon>Babesia</taxon>
    </lineage>
</organism>
<name>A0AAV4LMI2_BABCB</name>
<keyword evidence="1" id="KW-0472">Membrane</keyword>
<feature type="transmembrane region" description="Helical" evidence="1">
    <location>
        <begin position="368"/>
        <end position="391"/>
    </location>
</feature>
<reference evidence="2 3" key="1">
    <citation type="submission" date="2021-06" db="EMBL/GenBank/DDBJ databases">
        <title>Genome sequence of Babesia caballi.</title>
        <authorList>
            <person name="Yamagishi J."/>
            <person name="Kidaka T."/>
            <person name="Ochi A."/>
        </authorList>
    </citation>
    <scope>NUCLEOTIDE SEQUENCE [LARGE SCALE GENOMIC DNA]</scope>
    <source>
        <strain evidence="2">USDA-D6B2</strain>
    </source>
</reference>
<keyword evidence="3" id="KW-1185">Reference proteome</keyword>
<evidence type="ECO:0000256" key="1">
    <source>
        <dbReference type="SAM" id="Phobius"/>
    </source>
</evidence>
<evidence type="ECO:0000313" key="3">
    <source>
        <dbReference type="Proteomes" id="UP001497744"/>
    </source>
</evidence>
<keyword evidence="1" id="KW-1133">Transmembrane helix</keyword>
<dbReference type="AlphaFoldDB" id="A0AAV4LMI2"/>
<dbReference type="EMBL" id="BPLF01000001">
    <property type="protein sequence ID" value="GIX61041.1"/>
    <property type="molecule type" value="Genomic_DNA"/>
</dbReference>
<comment type="caution">
    <text evidence="2">The sequence shown here is derived from an EMBL/GenBank/DDBJ whole genome shotgun (WGS) entry which is preliminary data.</text>
</comment>
<gene>
    <name evidence="2" type="ORF">BcabD6B2_04760</name>
</gene>
<dbReference type="Proteomes" id="UP001497744">
    <property type="component" value="Unassembled WGS sequence"/>
</dbReference>
<dbReference type="RefSeq" id="XP_067713112.1">
    <property type="nucleotide sequence ID" value="XM_067857011.1"/>
</dbReference>
<protein>
    <submittedName>
        <fullName evidence="2">Secreted antigen 1</fullName>
    </submittedName>
</protein>
<evidence type="ECO:0000313" key="2">
    <source>
        <dbReference type="EMBL" id="GIX61041.1"/>
    </source>
</evidence>
<keyword evidence="1" id="KW-0812">Transmembrane</keyword>